<accession>I1XM44</accession>
<dbReference type="HOGENOM" id="CLU_3345826_0_0_6"/>
<name>I1XM44_METNJ</name>
<proteinExistence type="predicted"/>
<keyword evidence="2" id="KW-1185">Reference proteome</keyword>
<reference evidence="1 2" key="1">
    <citation type="journal article" date="2012" name="J. Bacteriol.">
        <title>Complete genome sequences of Methylophaga sp. strain JAM1 and Methylophaga sp. strain JAM7.</title>
        <authorList>
            <person name="Villeneuve C."/>
            <person name="Martineau C."/>
            <person name="Mauffrey F."/>
            <person name="Villemur R."/>
        </authorList>
    </citation>
    <scope>NUCLEOTIDE SEQUENCE [LARGE SCALE GENOMIC DNA]</scope>
    <source>
        <strain evidence="1 2">JAM1</strain>
    </source>
</reference>
<evidence type="ECO:0000313" key="2">
    <source>
        <dbReference type="Proteomes" id="UP000009144"/>
    </source>
</evidence>
<protein>
    <submittedName>
        <fullName evidence="1">Uncharacterized protein</fullName>
    </submittedName>
</protein>
<gene>
    <name evidence="1" type="ordered locus">Q7A_2675</name>
</gene>
<sequence>MAEYDYSSHAHLVPHLLMQKINRKSFTVNSIHPIDPE</sequence>
<dbReference type="PATRIC" id="fig|754476.3.peg.2623"/>
<evidence type="ECO:0000313" key="1">
    <source>
        <dbReference type="EMBL" id="AFI85463.1"/>
    </source>
</evidence>
<dbReference type="Proteomes" id="UP000009144">
    <property type="component" value="Chromosome"/>
</dbReference>
<dbReference type="EMBL" id="CP003390">
    <property type="protein sequence ID" value="AFI85463.1"/>
    <property type="molecule type" value="Genomic_DNA"/>
</dbReference>
<dbReference type="AlphaFoldDB" id="I1XM44"/>
<reference evidence="1 2" key="2">
    <citation type="journal article" date="2013" name="Int. J. Syst. Evol. Microbiol.">
        <title>Methylophaga nitratireducenticrescens sp. nov. and Methylophaga frappieri sp. nov., isolated from the biofilm of the methanol-fed denitrification system treating the seawater at the Montreal Biodome.</title>
        <authorList>
            <person name="Villeneuve C."/>
            <person name="Martineau C."/>
            <person name="Mauffrey F."/>
            <person name="Villemur R."/>
        </authorList>
    </citation>
    <scope>NUCLEOTIDE SEQUENCE [LARGE SCALE GENOMIC DNA]</scope>
    <source>
        <strain evidence="1 2">JAM1</strain>
    </source>
</reference>
<organism evidence="1 2">
    <name type="scientific">Methylophaga nitratireducenticrescens</name>
    <dbReference type="NCBI Taxonomy" id="754476"/>
    <lineage>
        <taxon>Bacteria</taxon>
        <taxon>Pseudomonadati</taxon>
        <taxon>Pseudomonadota</taxon>
        <taxon>Gammaproteobacteria</taxon>
        <taxon>Thiotrichales</taxon>
        <taxon>Piscirickettsiaceae</taxon>
        <taxon>Methylophaga</taxon>
    </lineage>
</organism>